<comment type="caution">
    <text evidence="4">The sequence shown here is derived from an EMBL/GenBank/DDBJ whole genome shotgun (WGS) entry which is preliminary data.</text>
</comment>
<keyword evidence="5" id="KW-1185">Reference proteome</keyword>
<organism evidence="4 5">
    <name type="scientific">Trichonephila inaurata madagascariensis</name>
    <dbReference type="NCBI Taxonomy" id="2747483"/>
    <lineage>
        <taxon>Eukaryota</taxon>
        <taxon>Metazoa</taxon>
        <taxon>Ecdysozoa</taxon>
        <taxon>Arthropoda</taxon>
        <taxon>Chelicerata</taxon>
        <taxon>Arachnida</taxon>
        <taxon>Araneae</taxon>
        <taxon>Araneomorphae</taxon>
        <taxon>Entelegynae</taxon>
        <taxon>Araneoidea</taxon>
        <taxon>Nephilidae</taxon>
        <taxon>Trichonephila</taxon>
        <taxon>Trichonephila inaurata</taxon>
    </lineage>
</organism>
<evidence type="ECO:0000256" key="2">
    <source>
        <dbReference type="RuleBase" id="RU364148"/>
    </source>
</evidence>
<dbReference type="Gene3D" id="1.10.246.20">
    <property type="entry name" value="Coactivator CBP, KIX domain"/>
    <property type="match status" value="1"/>
</dbReference>
<proteinExistence type="inferred from homology"/>
<dbReference type="InterPro" id="IPR019087">
    <property type="entry name" value="Med15_N"/>
</dbReference>
<reference evidence="4" key="1">
    <citation type="submission" date="2020-08" db="EMBL/GenBank/DDBJ databases">
        <title>Multicomponent nature underlies the extraordinary mechanical properties of spider dragline silk.</title>
        <authorList>
            <person name="Kono N."/>
            <person name="Nakamura H."/>
            <person name="Mori M."/>
            <person name="Yoshida Y."/>
            <person name="Ohtoshi R."/>
            <person name="Malay A.D."/>
            <person name="Moran D.A.P."/>
            <person name="Tomita M."/>
            <person name="Numata K."/>
            <person name="Arakawa K."/>
        </authorList>
    </citation>
    <scope>NUCLEOTIDE SEQUENCE</scope>
</reference>
<comment type="function">
    <text evidence="2">Component of the Mediator complex, a coactivator involved in the regulated transcription of nearly all RNA polymerase II-dependent genes. Mediator functions as a bridge to convey information from gene-specific regulatory proteins to the basal RNA polymerase II transcription machinery. Mediator is recruited to promoters by direct interactions with regulatory proteins and serves as a scaffold for the assembly of a functional preinitiation complex with RNA polymerase II and the general transcription factors.</text>
</comment>
<dbReference type="Pfam" id="PF09606">
    <property type="entry name" value="Med15_N"/>
    <property type="match status" value="1"/>
</dbReference>
<evidence type="ECO:0000256" key="1">
    <source>
        <dbReference type="ARBA" id="ARBA00023242"/>
    </source>
</evidence>
<evidence type="ECO:0000313" key="4">
    <source>
        <dbReference type="EMBL" id="GFY63128.1"/>
    </source>
</evidence>
<evidence type="ECO:0000313" key="5">
    <source>
        <dbReference type="Proteomes" id="UP000886998"/>
    </source>
</evidence>
<dbReference type="GO" id="GO:0003712">
    <property type="term" value="F:transcription coregulator activity"/>
    <property type="evidence" value="ECO:0007669"/>
    <property type="project" value="InterPro"/>
</dbReference>
<keyword evidence="2" id="KW-0010">Activator</keyword>
<keyword evidence="2" id="KW-0805">Transcription regulation</keyword>
<dbReference type="AlphaFoldDB" id="A0A8X6XZY6"/>
<dbReference type="EMBL" id="BMAV01014623">
    <property type="protein sequence ID" value="GFY63128.1"/>
    <property type="molecule type" value="Genomic_DNA"/>
</dbReference>
<evidence type="ECO:0000259" key="3">
    <source>
        <dbReference type="Pfam" id="PF09606"/>
    </source>
</evidence>
<sequence>MGGGGLEPPNNLLVCITGDIILFIELLELAIEQSGKPTTESVEEMEEKAFQKAKTREEYIIEVGRVLMHVRGMSVKGKLQVVKANRGSK</sequence>
<dbReference type="InterPro" id="IPR036529">
    <property type="entry name" value="KIX_dom_sf"/>
</dbReference>
<keyword evidence="2" id="KW-0804">Transcription</keyword>
<gene>
    <name evidence="2" type="primary">MED15</name>
    <name evidence="4" type="ORF">TNIN_159071</name>
</gene>
<feature type="domain" description="Mediator of RNA polymerase II transcription subunit 15 N-terminal" evidence="3">
    <location>
        <begin position="24"/>
        <end position="77"/>
    </location>
</feature>
<protein>
    <recommendedName>
        <fullName evidence="2">Mediator of RNA polymerase II transcription subunit 15</fullName>
    </recommendedName>
    <alternativeName>
        <fullName evidence="2">Mediator complex subunit 15</fullName>
    </alternativeName>
</protein>
<dbReference type="GO" id="GO:0006355">
    <property type="term" value="P:regulation of DNA-templated transcription"/>
    <property type="evidence" value="ECO:0007669"/>
    <property type="project" value="InterPro"/>
</dbReference>
<dbReference type="Proteomes" id="UP000886998">
    <property type="component" value="Unassembled WGS sequence"/>
</dbReference>
<keyword evidence="1 2" id="KW-0539">Nucleus</keyword>
<comment type="similarity">
    <text evidence="2">Belongs to the Mediator complex subunit 15 family.</text>
</comment>
<name>A0A8X6XZY6_9ARAC</name>
<accession>A0A8X6XZY6</accession>
<dbReference type="GO" id="GO:0005634">
    <property type="term" value="C:nucleus"/>
    <property type="evidence" value="ECO:0007669"/>
    <property type="project" value="UniProtKB-SubCell"/>
</dbReference>
<comment type="subunit">
    <text evidence="2">Component of the Mediator complex.</text>
</comment>
<comment type="subcellular location">
    <subcellularLocation>
        <location evidence="2">Nucleus</location>
    </subcellularLocation>
</comment>
<dbReference type="OrthoDB" id="10055322at2759"/>